<keyword evidence="1" id="KW-1133">Transmembrane helix</keyword>
<comment type="caution">
    <text evidence="2">The sequence shown here is derived from an EMBL/GenBank/DDBJ whole genome shotgun (WGS) entry which is preliminary data.</text>
</comment>
<dbReference type="AlphaFoldDB" id="A0A1B7ZE58"/>
<feature type="transmembrane region" description="Helical" evidence="1">
    <location>
        <begin position="238"/>
        <end position="258"/>
    </location>
</feature>
<feature type="transmembrane region" description="Helical" evidence="1">
    <location>
        <begin position="264"/>
        <end position="282"/>
    </location>
</feature>
<dbReference type="STRING" id="1836467.BTR34_08560"/>
<feature type="transmembrane region" description="Helical" evidence="1">
    <location>
        <begin position="214"/>
        <end position="231"/>
    </location>
</feature>
<organism evidence="2 3">
    <name type="scientific">Maribacter hydrothermalis</name>
    <dbReference type="NCBI Taxonomy" id="1836467"/>
    <lineage>
        <taxon>Bacteria</taxon>
        <taxon>Pseudomonadati</taxon>
        <taxon>Bacteroidota</taxon>
        <taxon>Flavobacteriia</taxon>
        <taxon>Flavobacteriales</taxon>
        <taxon>Flavobacteriaceae</taxon>
        <taxon>Maribacter</taxon>
    </lineage>
</organism>
<accession>A0A1B7ZE58</accession>
<feature type="transmembrane region" description="Helical" evidence="1">
    <location>
        <begin position="12"/>
        <end position="33"/>
    </location>
</feature>
<feature type="transmembrane region" description="Helical" evidence="1">
    <location>
        <begin position="158"/>
        <end position="179"/>
    </location>
</feature>
<keyword evidence="3" id="KW-1185">Reference proteome</keyword>
<gene>
    <name evidence="2" type="ORF">A9200_00210</name>
</gene>
<reference evidence="3" key="1">
    <citation type="submission" date="2016-06" db="EMBL/GenBank/DDBJ databases">
        <authorList>
            <person name="Zhan P."/>
        </authorList>
    </citation>
    <scope>NUCLEOTIDE SEQUENCE [LARGE SCALE GENOMIC DNA]</scope>
    <source>
        <strain evidence="3">T28</strain>
    </source>
</reference>
<dbReference type="KEGG" id="mart:BTR34_08560"/>
<keyword evidence="1" id="KW-0472">Membrane</keyword>
<feature type="transmembrane region" description="Helical" evidence="1">
    <location>
        <begin position="122"/>
        <end position="152"/>
    </location>
</feature>
<proteinExistence type="predicted"/>
<sequence length="309" mass="35614">MISSIFEKTKPVNFIILLVFLFLFYWCVQFYLLDYALIDIEIVPSILVLTTFLFSLLLIDFVVKRNKLTGTNSFAILYFTLLCVVFPETLGDSKAIFTSFFLLLAMRRLLSIKSLKNIKLKIFDAGLWICVSSIFYEWALLYLLLVVAAIYIYDPKNIRNWLVFLSVGVCFFMIMYSILVILNETSFIKTHYNFTVNFNLIFPIKWWSSLKLSLYGLFNIALAFSTFIYLGKAGMGKVIIMRLVALSFLIGLVVNFLVTSENTNAVMITFFPSVIFIVNYLESIKRTKLLELILISSIVLPIIVFVTKL</sequence>
<evidence type="ECO:0000313" key="2">
    <source>
        <dbReference type="EMBL" id="OBR41849.1"/>
    </source>
</evidence>
<dbReference type="EMBL" id="LZFP01000001">
    <property type="protein sequence ID" value="OBR41849.1"/>
    <property type="molecule type" value="Genomic_DNA"/>
</dbReference>
<keyword evidence="1" id="KW-0812">Transmembrane</keyword>
<dbReference type="Proteomes" id="UP000092164">
    <property type="component" value="Unassembled WGS sequence"/>
</dbReference>
<protein>
    <submittedName>
        <fullName evidence="2">Uncharacterized protein</fullName>
    </submittedName>
</protein>
<name>A0A1B7ZE58_9FLAO</name>
<evidence type="ECO:0000256" key="1">
    <source>
        <dbReference type="SAM" id="Phobius"/>
    </source>
</evidence>
<evidence type="ECO:0000313" key="3">
    <source>
        <dbReference type="Proteomes" id="UP000092164"/>
    </source>
</evidence>
<feature type="transmembrane region" description="Helical" evidence="1">
    <location>
        <begin position="45"/>
        <end position="63"/>
    </location>
</feature>
<feature type="transmembrane region" description="Helical" evidence="1">
    <location>
        <begin position="289"/>
        <end position="307"/>
    </location>
</feature>
<feature type="transmembrane region" description="Helical" evidence="1">
    <location>
        <begin position="70"/>
        <end position="87"/>
    </location>
</feature>